<gene>
    <name evidence="2" type="ORF">EMPG_09425</name>
</gene>
<dbReference type="AlphaFoldDB" id="A0A0H1BNN6"/>
<organism evidence="2 3">
    <name type="scientific">Blastomyces silverae</name>
    <dbReference type="NCBI Taxonomy" id="2060906"/>
    <lineage>
        <taxon>Eukaryota</taxon>
        <taxon>Fungi</taxon>
        <taxon>Dikarya</taxon>
        <taxon>Ascomycota</taxon>
        <taxon>Pezizomycotina</taxon>
        <taxon>Eurotiomycetes</taxon>
        <taxon>Eurotiomycetidae</taxon>
        <taxon>Onygenales</taxon>
        <taxon>Ajellomycetaceae</taxon>
        <taxon>Blastomyces</taxon>
    </lineage>
</organism>
<accession>A0A0H1BNN6</accession>
<evidence type="ECO:0000313" key="2">
    <source>
        <dbReference type="EMBL" id="KLJ13154.1"/>
    </source>
</evidence>
<feature type="compositionally biased region" description="Basic residues" evidence="1">
    <location>
        <begin position="1"/>
        <end position="21"/>
    </location>
</feature>
<protein>
    <submittedName>
        <fullName evidence="2">Uncharacterized protein</fullName>
    </submittedName>
</protein>
<sequence>GRRRRRRRRGGKTRQQLHSRISKSINKTKEDRVSELTAEGKEGEATNTSLVLFRVPSPPPPVLFCSLLLSVSSSYHSIQRSHFAHLT</sequence>
<dbReference type="Proteomes" id="UP000053573">
    <property type="component" value="Unassembled WGS sequence"/>
</dbReference>
<keyword evidence="3" id="KW-1185">Reference proteome</keyword>
<feature type="non-terminal residue" evidence="2">
    <location>
        <position position="1"/>
    </location>
</feature>
<feature type="region of interest" description="Disordered" evidence="1">
    <location>
        <begin position="1"/>
        <end position="41"/>
    </location>
</feature>
<comment type="caution">
    <text evidence="2">The sequence shown here is derived from an EMBL/GenBank/DDBJ whole genome shotgun (WGS) entry which is preliminary data.</text>
</comment>
<evidence type="ECO:0000313" key="3">
    <source>
        <dbReference type="Proteomes" id="UP000053573"/>
    </source>
</evidence>
<name>A0A0H1BNN6_9EURO</name>
<reference evidence="3" key="1">
    <citation type="journal article" date="2015" name="PLoS Genet.">
        <title>The dynamic genome and transcriptome of the human fungal pathogen Blastomyces and close relative Emmonsia.</title>
        <authorList>
            <person name="Munoz J.F."/>
            <person name="Gauthier G.M."/>
            <person name="Desjardins C.A."/>
            <person name="Gallo J.E."/>
            <person name="Holder J."/>
            <person name="Sullivan T.D."/>
            <person name="Marty A.J."/>
            <person name="Carmen J.C."/>
            <person name="Chen Z."/>
            <person name="Ding L."/>
            <person name="Gujja S."/>
            <person name="Magrini V."/>
            <person name="Misas E."/>
            <person name="Mitreva M."/>
            <person name="Priest M."/>
            <person name="Saif S."/>
            <person name="Whiston E.A."/>
            <person name="Young S."/>
            <person name="Zeng Q."/>
            <person name="Goldman W.E."/>
            <person name="Mardis E.R."/>
            <person name="Taylor J.W."/>
            <person name="McEwen J.G."/>
            <person name="Clay O.K."/>
            <person name="Klein B.S."/>
            <person name="Cuomo C.A."/>
        </authorList>
    </citation>
    <scope>NUCLEOTIDE SEQUENCE [LARGE SCALE GENOMIC DNA]</scope>
    <source>
        <strain evidence="3">UAMH 139</strain>
    </source>
</reference>
<feature type="compositionally biased region" description="Basic and acidic residues" evidence="1">
    <location>
        <begin position="27"/>
        <end position="41"/>
    </location>
</feature>
<proteinExistence type="predicted"/>
<evidence type="ECO:0000256" key="1">
    <source>
        <dbReference type="SAM" id="MobiDB-lite"/>
    </source>
</evidence>
<dbReference type="EMBL" id="LDEV01000469">
    <property type="protein sequence ID" value="KLJ13154.1"/>
    <property type="molecule type" value="Genomic_DNA"/>
</dbReference>